<evidence type="ECO:0000259" key="10">
    <source>
        <dbReference type="Pfam" id="PF01370"/>
    </source>
</evidence>
<evidence type="ECO:0000256" key="8">
    <source>
        <dbReference type="ARBA" id="ARBA00051935"/>
    </source>
</evidence>
<dbReference type="InterPro" id="IPR001509">
    <property type="entry name" value="Epimerase_deHydtase"/>
</dbReference>
<dbReference type="SUPFAM" id="SSF51735">
    <property type="entry name" value="NAD(P)-binding Rossmann-fold domains"/>
    <property type="match status" value="1"/>
</dbReference>
<dbReference type="InterPro" id="IPR028614">
    <property type="entry name" value="GDP_fucose/colitose_synth"/>
</dbReference>
<comment type="similarity">
    <text evidence="2 9">Belongs to the NAD(P)-dependent epimerase/dehydratase family. Fucose synthase subfamily.</text>
</comment>
<feature type="binding site" evidence="9">
    <location>
        <position position="206"/>
    </location>
    <ligand>
        <name>substrate</name>
    </ligand>
</feature>
<keyword evidence="12" id="KW-1185">Reference proteome</keyword>
<evidence type="ECO:0000313" key="12">
    <source>
        <dbReference type="Proteomes" id="UP000316213"/>
    </source>
</evidence>
<dbReference type="GO" id="GO:0070401">
    <property type="term" value="F:NADP+ binding"/>
    <property type="evidence" value="ECO:0007669"/>
    <property type="project" value="UniProtKB-UniRule"/>
</dbReference>
<evidence type="ECO:0000256" key="6">
    <source>
        <dbReference type="ARBA" id="ARBA00023235"/>
    </source>
</evidence>
<feature type="site" description="Important for catalytic activity" evidence="9">
    <location>
        <position position="113"/>
    </location>
</feature>
<organism evidence="11 12">
    <name type="scientific">Neorhodopirellula pilleata</name>
    <dbReference type="NCBI Taxonomy" id="2714738"/>
    <lineage>
        <taxon>Bacteria</taxon>
        <taxon>Pseudomonadati</taxon>
        <taxon>Planctomycetota</taxon>
        <taxon>Planctomycetia</taxon>
        <taxon>Pirellulales</taxon>
        <taxon>Pirellulaceae</taxon>
        <taxon>Neorhodopirellula</taxon>
    </lineage>
</organism>
<dbReference type="GO" id="GO:0042351">
    <property type="term" value="P:'de novo' GDP-L-fucose biosynthetic process"/>
    <property type="evidence" value="ECO:0007669"/>
    <property type="project" value="UniProtKB-UniRule"/>
</dbReference>
<dbReference type="Gene3D" id="3.40.50.720">
    <property type="entry name" value="NAD(P)-binding Rossmann-like Domain"/>
    <property type="match status" value="1"/>
</dbReference>
<evidence type="ECO:0000256" key="5">
    <source>
        <dbReference type="ARBA" id="ARBA00023002"/>
    </source>
</evidence>
<proteinExistence type="inferred from homology"/>
<feature type="domain" description="NAD-dependent epimerase/dehydratase" evidence="10">
    <location>
        <begin position="10"/>
        <end position="241"/>
    </location>
</feature>
<comment type="function">
    <text evidence="9">Catalyzes the two-step NADP-dependent conversion of GDP-4-dehydro-6-deoxy-D-mannose to GDP-fucose, involving an epimerase and a reductase reaction.</text>
</comment>
<dbReference type="HAMAP" id="MF_00956">
    <property type="entry name" value="GDP_fucose_synth"/>
    <property type="match status" value="1"/>
</dbReference>
<dbReference type="EMBL" id="SJPM01000002">
    <property type="protein sequence ID" value="TWU01806.1"/>
    <property type="molecule type" value="Genomic_DNA"/>
</dbReference>
<feature type="binding site" evidence="9">
    <location>
        <position position="191"/>
    </location>
    <ligand>
        <name>substrate</name>
    </ligand>
</feature>
<feature type="binding site" evidence="9">
    <location>
        <position position="273"/>
    </location>
    <ligand>
        <name>substrate</name>
    </ligand>
</feature>
<evidence type="ECO:0000256" key="9">
    <source>
        <dbReference type="HAMAP-Rule" id="MF_00956"/>
    </source>
</evidence>
<dbReference type="GO" id="GO:0016853">
    <property type="term" value="F:isomerase activity"/>
    <property type="evidence" value="ECO:0007669"/>
    <property type="project" value="UniProtKB-KW"/>
</dbReference>
<evidence type="ECO:0000313" key="11">
    <source>
        <dbReference type="EMBL" id="TWU01806.1"/>
    </source>
</evidence>
<dbReference type="PANTHER" id="PTHR43238">
    <property type="entry name" value="GDP-L-FUCOSE SYNTHASE"/>
    <property type="match status" value="1"/>
</dbReference>
<feature type="binding site" evidence="9">
    <location>
        <position position="183"/>
    </location>
    <ligand>
        <name>NADP(+)</name>
        <dbReference type="ChEBI" id="CHEBI:58349"/>
    </ligand>
</feature>
<dbReference type="CDD" id="cd05239">
    <property type="entry name" value="GDP_FS_SDR_e"/>
    <property type="match status" value="1"/>
</dbReference>
<dbReference type="Gene3D" id="3.90.25.10">
    <property type="entry name" value="UDP-galactose 4-epimerase, domain 1"/>
    <property type="match status" value="1"/>
</dbReference>
<dbReference type="UniPathway" id="UPA00128">
    <property type="reaction ID" value="UER00191"/>
</dbReference>
<protein>
    <recommendedName>
        <fullName evidence="3 9">GDP-L-fucose synthase</fullName>
        <ecNumber evidence="3 9">1.1.1.271</ecNumber>
    </recommendedName>
    <alternativeName>
        <fullName evidence="9">GDP-4-keto-6-deoxy-D-mannose-3,5-epimerase-4-reductase</fullName>
    </alternativeName>
</protein>
<feature type="binding site" evidence="9">
    <location>
        <position position="213"/>
    </location>
    <ligand>
        <name>substrate</name>
    </ligand>
</feature>
<feature type="binding site" evidence="9">
    <location>
        <begin position="109"/>
        <end position="112"/>
    </location>
    <ligand>
        <name>NADP(+)</name>
        <dbReference type="ChEBI" id="CHEBI:58349"/>
    </ligand>
</feature>
<dbReference type="InterPro" id="IPR036291">
    <property type="entry name" value="NAD(P)-bd_dom_sf"/>
</dbReference>
<name>A0A5C6ARU0_9BACT</name>
<dbReference type="PANTHER" id="PTHR43238:SF1">
    <property type="entry name" value="GDP-L-FUCOSE SYNTHASE"/>
    <property type="match status" value="1"/>
</dbReference>
<dbReference type="FunFam" id="3.40.50.720:FF:000101">
    <property type="entry name" value="GDP-L-fucose synthase"/>
    <property type="match status" value="1"/>
</dbReference>
<feature type="active site" description="Proton donor/acceptor" evidence="9">
    <location>
        <position position="140"/>
    </location>
</feature>
<comment type="pathway">
    <text evidence="1 9">Nucleotide-sugar biosynthesis; GDP-L-fucose biosynthesis via de novo pathway; GDP-L-fucose from GDP-alpha-D-mannose: step 2/2.</text>
</comment>
<evidence type="ECO:0000256" key="2">
    <source>
        <dbReference type="ARBA" id="ARBA00005959"/>
    </source>
</evidence>
<keyword evidence="6 9" id="KW-0413">Isomerase</keyword>
<evidence type="ECO:0000256" key="7">
    <source>
        <dbReference type="ARBA" id="ARBA00023268"/>
    </source>
</evidence>
<evidence type="ECO:0000256" key="4">
    <source>
        <dbReference type="ARBA" id="ARBA00022857"/>
    </source>
</evidence>
<comment type="catalytic activity">
    <reaction evidence="8 9">
        <text>GDP-beta-L-fucose + NADP(+) = GDP-4-dehydro-alpha-D-rhamnose + NADPH + H(+)</text>
        <dbReference type="Rhea" id="RHEA:18885"/>
        <dbReference type="ChEBI" id="CHEBI:15378"/>
        <dbReference type="ChEBI" id="CHEBI:57273"/>
        <dbReference type="ChEBI" id="CHEBI:57783"/>
        <dbReference type="ChEBI" id="CHEBI:57964"/>
        <dbReference type="ChEBI" id="CHEBI:58349"/>
        <dbReference type="EC" id="1.1.1.271"/>
    </reaction>
</comment>
<dbReference type="Pfam" id="PF01370">
    <property type="entry name" value="Epimerase"/>
    <property type="match status" value="1"/>
</dbReference>
<evidence type="ECO:0000256" key="1">
    <source>
        <dbReference type="ARBA" id="ARBA00004883"/>
    </source>
</evidence>
<feature type="binding site" evidence="9">
    <location>
        <begin position="167"/>
        <end position="170"/>
    </location>
    <ligand>
        <name>NADP(+)</name>
        <dbReference type="ChEBI" id="CHEBI:58349"/>
    </ligand>
</feature>
<keyword evidence="5 9" id="KW-0560">Oxidoreductase</keyword>
<dbReference type="AlphaFoldDB" id="A0A5C6ARU0"/>
<comment type="caution">
    <text evidence="11">The sequence shown here is derived from an EMBL/GenBank/DDBJ whole genome shotgun (WGS) entry which is preliminary data.</text>
</comment>
<feature type="binding site" evidence="9">
    <location>
        <begin position="14"/>
        <end position="20"/>
    </location>
    <ligand>
        <name>NADP(+)</name>
        <dbReference type="ChEBI" id="CHEBI:58349"/>
    </ligand>
</feature>
<dbReference type="Proteomes" id="UP000316213">
    <property type="component" value="Unassembled WGS sequence"/>
</dbReference>
<gene>
    <name evidence="11" type="primary">fcl_1</name>
    <name evidence="9" type="synonym">fcl</name>
    <name evidence="11" type="ORF">Pla100_15420</name>
</gene>
<feature type="binding site" evidence="9">
    <location>
        <position position="144"/>
    </location>
    <ligand>
        <name>NADP(+)</name>
        <dbReference type="ChEBI" id="CHEBI:58349"/>
    </ligand>
</feature>
<evidence type="ECO:0000256" key="3">
    <source>
        <dbReference type="ARBA" id="ARBA00012371"/>
    </source>
</evidence>
<keyword evidence="4 9" id="KW-0521">NADP</keyword>
<feature type="site" description="Important for catalytic activity" evidence="9">
    <location>
        <position position="111"/>
    </location>
</feature>
<reference evidence="11 12" key="1">
    <citation type="submission" date="2019-02" db="EMBL/GenBank/DDBJ databases">
        <title>Deep-cultivation of Planctomycetes and their phenomic and genomic characterization uncovers novel biology.</title>
        <authorList>
            <person name="Wiegand S."/>
            <person name="Jogler M."/>
            <person name="Boedeker C."/>
            <person name="Pinto D."/>
            <person name="Vollmers J."/>
            <person name="Rivas-Marin E."/>
            <person name="Kohn T."/>
            <person name="Peeters S.H."/>
            <person name="Heuer A."/>
            <person name="Rast P."/>
            <person name="Oberbeckmann S."/>
            <person name="Bunk B."/>
            <person name="Jeske O."/>
            <person name="Meyerdierks A."/>
            <person name="Storesund J.E."/>
            <person name="Kallscheuer N."/>
            <person name="Luecker S."/>
            <person name="Lage O.M."/>
            <person name="Pohl T."/>
            <person name="Merkel B.J."/>
            <person name="Hornburger P."/>
            <person name="Mueller R.-W."/>
            <person name="Bruemmer F."/>
            <person name="Labrenz M."/>
            <person name="Spormann A.M."/>
            <person name="Op Den Camp H."/>
            <person name="Overmann J."/>
            <person name="Amann R."/>
            <person name="Jetten M.S.M."/>
            <person name="Mascher T."/>
            <person name="Medema M.H."/>
            <person name="Devos D.P."/>
            <person name="Kaster A.-K."/>
            <person name="Ovreas L."/>
            <person name="Rohde M."/>
            <person name="Galperin M.Y."/>
            <person name="Jogler C."/>
        </authorList>
    </citation>
    <scope>NUCLEOTIDE SEQUENCE [LARGE SCALE GENOMIC DNA]</scope>
    <source>
        <strain evidence="11 12">Pla100</strain>
    </source>
</reference>
<dbReference type="RefSeq" id="WP_146577035.1">
    <property type="nucleotide sequence ID" value="NZ_SJPM01000002.1"/>
</dbReference>
<dbReference type="EC" id="1.1.1.271" evidence="3 9"/>
<sequence length="319" mass="35108">MSSSLPFQRIFVAGHRGMVGRAVLRQLEPVFQGEVLTRTRSQLDLCDQRAVADFFADARPDCVVFAAAKVGGIHANATYPAEFAYENMMMAANAIHAAYQNQTERFLFLGSTCIYPRACPQPIQESSLLTGPLESTNEAYALAKIAGLKLCQHYRNQYGVLFHSAMPTNLYGPGDNYHHDNSHVIPGLIRRFHEAHRAGAKTVSVWGSGKPRREFLHVDDLAAAIVHLIGLQNPPDWVNVGTGVDLPVADLAALIAETVGFEGEIVQDESKPDGTPVKRTDTTVINNTGWFSQINLRDGLQSAYQDFVQSIESERLRSV</sequence>
<dbReference type="GO" id="GO:0050577">
    <property type="term" value="F:GDP-L-fucose synthase activity"/>
    <property type="evidence" value="ECO:0007669"/>
    <property type="project" value="UniProtKB-UniRule"/>
</dbReference>
<keyword evidence="7 9" id="KW-0511">Multifunctional enzyme</keyword>
<dbReference type="OrthoDB" id="9811425at2"/>
<accession>A0A5C6ARU0</accession>